<reference evidence="3" key="1">
    <citation type="journal article" date="2019" name="Int. J. Syst. Evol. Microbiol.">
        <title>The Global Catalogue of Microorganisms (GCM) 10K type strain sequencing project: providing services to taxonomists for standard genome sequencing and annotation.</title>
        <authorList>
            <consortium name="The Broad Institute Genomics Platform"/>
            <consortium name="The Broad Institute Genome Sequencing Center for Infectious Disease"/>
            <person name="Wu L."/>
            <person name="Ma J."/>
        </authorList>
    </citation>
    <scope>NUCLEOTIDE SEQUENCE [LARGE SCALE GENOMIC DNA]</scope>
    <source>
        <strain evidence="3">CGMCC 4.7275</strain>
    </source>
</reference>
<evidence type="ECO:0000313" key="2">
    <source>
        <dbReference type="EMBL" id="GGK28491.1"/>
    </source>
</evidence>
<name>A0ABQ2EYJ2_9ACTN</name>
<evidence type="ECO:0000256" key="1">
    <source>
        <dbReference type="SAM" id="MobiDB-lite"/>
    </source>
</evidence>
<evidence type="ECO:0000313" key="3">
    <source>
        <dbReference type="Proteomes" id="UP000660265"/>
    </source>
</evidence>
<feature type="region of interest" description="Disordered" evidence="1">
    <location>
        <begin position="1"/>
        <end position="21"/>
    </location>
</feature>
<dbReference type="EMBL" id="BMMV01000036">
    <property type="protein sequence ID" value="GGK28491.1"/>
    <property type="molecule type" value="Genomic_DNA"/>
</dbReference>
<dbReference type="Proteomes" id="UP000660265">
    <property type="component" value="Unassembled WGS sequence"/>
</dbReference>
<comment type="caution">
    <text evidence="2">The sequence shown here is derived from an EMBL/GenBank/DDBJ whole genome shotgun (WGS) entry which is preliminary data.</text>
</comment>
<proteinExistence type="predicted"/>
<gene>
    <name evidence="2" type="ORF">GCM10011583_70560</name>
</gene>
<sequence>MASKPDSRTVSANSMRDPAAALDADTRKTCSAYSPGECFFPCSQQDSRQALSLQVRSTPRIFDLASDPVPSESTS</sequence>
<keyword evidence="3" id="KW-1185">Reference proteome</keyword>
<accession>A0ABQ2EYJ2</accession>
<organism evidence="2 3">
    <name type="scientific">Streptomyces camponoticapitis</name>
    <dbReference type="NCBI Taxonomy" id="1616125"/>
    <lineage>
        <taxon>Bacteria</taxon>
        <taxon>Bacillati</taxon>
        <taxon>Actinomycetota</taxon>
        <taxon>Actinomycetes</taxon>
        <taxon>Kitasatosporales</taxon>
        <taxon>Streptomycetaceae</taxon>
        <taxon>Streptomyces</taxon>
    </lineage>
</organism>
<protein>
    <submittedName>
        <fullName evidence="2">Uncharacterized protein</fullName>
    </submittedName>
</protein>